<dbReference type="Pfam" id="PF07690">
    <property type="entry name" value="MFS_1"/>
    <property type="match status" value="1"/>
</dbReference>
<dbReference type="GO" id="GO:0005765">
    <property type="term" value="C:lysosomal membrane"/>
    <property type="evidence" value="ECO:0007669"/>
    <property type="project" value="TreeGrafter"/>
</dbReference>
<evidence type="ECO:0000256" key="4">
    <source>
        <dbReference type="ARBA" id="ARBA00022989"/>
    </source>
</evidence>
<dbReference type="InterPro" id="IPR036259">
    <property type="entry name" value="MFS_trans_sf"/>
</dbReference>
<proteinExistence type="predicted"/>
<evidence type="ECO:0000256" key="2">
    <source>
        <dbReference type="ARBA" id="ARBA00022448"/>
    </source>
</evidence>
<name>A0A6B2L399_9EUKA</name>
<feature type="transmembrane region" description="Helical" evidence="6">
    <location>
        <begin position="182"/>
        <end position="201"/>
    </location>
</feature>
<dbReference type="InterPro" id="IPR011701">
    <property type="entry name" value="MFS"/>
</dbReference>
<dbReference type="InterPro" id="IPR020846">
    <property type="entry name" value="MFS_dom"/>
</dbReference>
<comment type="subcellular location">
    <subcellularLocation>
        <location evidence="1">Endomembrane system</location>
        <topology evidence="1">Multi-pass membrane protein</topology>
    </subcellularLocation>
</comment>
<dbReference type="PANTHER" id="PTHR23510:SF3">
    <property type="entry name" value="MAJOR FACILITATOR SUPERFAMILY DOMAIN-CONTAINING PROTEIN 8"/>
    <property type="match status" value="1"/>
</dbReference>
<dbReference type="EMBL" id="GIBP01002483">
    <property type="protein sequence ID" value="NDV31452.1"/>
    <property type="molecule type" value="Transcribed_RNA"/>
</dbReference>
<protein>
    <recommendedName>
        <fullName evidence="7">Major facilitator superfamily (MFS) profile domain-containing protein</fullName>
    </recommendedName>
</protein>
<dbReference type="AlphaFoldDB" id="A0A6B2L399"/>
<evidence type="ECO:0000256" key="3">
    <source>
        <dbReference type="ARBA" id="ARBA00022692"/>
    </source>
</evidence>
<feature type="transmembrane region" description="Helical" evidence="6">
    <location>
        <begin position="309"/>
        <end position="326"/>
    </location>
</feature>
<evidence type="ECO:0000256" key="5">
    <source>
        <dbReference type="ARBA" id="ARBA00023136"/>
    </source>
</evidence>
<feature type="transmembrane region" description="Helical" evidence="6">
    <location>
        <begin position="48"/>
        <end position="68"/>
    </location>
</feature>
<feature type="transmembrane region" description="Helical" evidence="6">
    <location>
        <begin position="15"/>
        <end position="36"/>
    </location>
</feature>
<accession>A0A6B2L399</accession>
<evidence type="ECO:0000256" key="6">
    <source>
        <dbReference type="SAM" id="Phobius"/>
    </source>
</evidence>
<feature type="transmembrane region" description="Helical" evidence="6">
    <location>
        <begin position="338"/>
        <end position="360"/>
    </location>
</feature>
<feature type="transmembrane region" description="Helical" evidence="6">
    <location>
        <begin position="80"/>
        <end position="98"/>
    </location>
</feature>
<dbReference type="PROSITE" id="PS50850">
    <property type="entry name" value="MFS"/>
    <property type="match status" value="1"/>
</dbReference>
<evidence type="ECO:0000259" key="7">
    <source>
        <dbReference type="PROSITE" id="PS50850"/>
    </source>
</evidence>
<dbReference type="GO" id="GO:0022857">
    <property type="term" value="F:transmembrane transporter activity"/>
    <property type="evidence" value="ECO:0007669"/>
    <property type="project" value="InterPro"/>
</dbReference>
<feature type="transmembrane region" description="Helical" evidence="6">
    <location>
        <begin position="280"/>
        <end position="302"/>
    </location>
</feature>
<dbReference type="PANTHER" id="PTHR23510">
    <property type="entry name" value="INNER MEMBRANE TRANSPORT PROTEIN YAJR"/>
    <property type="match status" value="1"/>
</dbReference>
<keyword evidence="2" id="KW-0813">Transport</keyword>
<reference evidence="8" key="1">
    <citation type="journal article" date="2020" name="J. Eukaryot. Microbiol.">
        <title>De novo Sequencing, Assembly and Annotation of the Transcriptome for the Free-Living Testate Amoeba Arcella intermedia.</title>
        <authorList>
            <person name="Ribeiro G.M."/>
            <person name="Porfirio-Sousa A.L."/>
            <person name="Maurer-Alcala X.X."/>
            <person name="Katz L.A."/>
            <person name="Lahr D.J.G."/>
        </authorList>
    </citation>
    <scope>NUCLEOTIDE SEQUENCE</scope>
</reference>
<keyword evidence="5 6" id="KW-0472">Membrane</keyword>
<keyword evidence="4 6" id="KW-1133">Transmembrane helix</keyword>
<feature type="transmembrane region" description="Helical" evidence="6">
    <location>
        <begin position="372"/>
        <end position="396"/>
    </location>
</feature>
<sequence>MPDPPEDQVANSTSIFLMIFLNFLSNVVFSIVLPTLPNFLERVDAPKYLNGWAVAVNSLGTFLASPVFGWWADKRNFREVFFISLVLMFASNLWYALCKDKYQLFAARFIVGVAAANYAPANSYLSYATSSADRAKIMTWNAASTVLGFICGPAFSLLTSLPALSFTAHIGNYELDFDAETAPGWVSAFFALCGILCLIPFKEVKKLQTAATVNIPKAITNTSIRSFRSLSMVGKTRIPMKGVLICLFFTFAFTTAFTIFETTGPLYTYDAFQYNDFSNSLLFLAISIGSLVALAALQGLLYFVPDERVLLVTFGLLLTSGLAVLSDYQNGHVSLPRFFGGIALVAVGYADGQALLLALFSKLLEEQEQGMMMGWLSSSGSIARMICPVSASYVYHSFGANYIFLCCAALCFVATMGVLFGWREVDTTKSAPQLVPPTTA</sequence>
<dbReference type="Gene3D" id="1.20.1250.20">
    <property type="entry name" value="MFS general substrate transporter like domains"/>
    <property type="match status" value="1"/>
</dbReference>
<organism evidence="8">
    <name type="scientific">Arcella intermedia</name>
    <dbReference type="NCBI Taxonomy" id="1963864"/>
    <lineage>
        <taxon>Eukaryota</taxon>
        <taxon>Amoebozoa</taxon>
        <taxon>Tubulinea</taxon>
        <taxon>Elardia</taxon>
        <taxon>Arcellinida</taxon>
        <taxon>Sphaerothecina</taxon>
        <taxon>Arcellidae</taxon>
        <taxon>Arcella</taxon>
    </lineage>
</organism>
<dbReference type="InterPro" id="IPR051068">
    <property type="entry name" value="MFS_Domain-Containing_Protein"/>
</dbReference>
<keyword evidence="3 6" id="KW-0812">Transmembrane</keyword>
<evidence type="ECO:0000256" key="1">
    <source>
        <dbReference type="ARBA" id="ARBA00004127"/>
    </source>
</evidence>
<feature type="transmembrane region" description="Helical" evidence="6">
    <location>
        <begin position="402"/>
        <end position="422"/>
    </location>
</feature>
<feature type="transmembrane region" description="Helical" evidence="6">
    <location>
        <begin position="242"/>
        <end position="260"/>
    </location>
</feature>
<feature type="domain" description="Major facilitator superfamily (MFS) profile" evidence="7">
    <location>
        <begin position="14"/>
        <end position="426"/>
    </location>
</feature>
<dbReference type="GO" id="GO:0012505">
    <property type="term" value="C:endomembrane system"/>
    <property type="evidence" value="ECO:0007669"/>
    <property type="project" value="UniProtKB-SubCell"/>
</dbReference>
<dbReference type="SUPFAM" id="SSF103473">
    <property type="entry name" value="MFS general substrate transporter"/>
    <property type="match status" value="1"/>
</dbReference>
<feature type="transmembrane region" description="Helical" evidence="6">
    <location>
        <begin position="146"/>
        <end position="170"/>
    </location>
</feature>
<evidence type="ECO:0000313" key="8">
    <source>
        <dbReference type="EMBL" id="NDV31452.1"/>
    </source>
</evidence>